<dbReference type="Pfam" id="PF05437">
    <property type="entry name" value="AzlD"/>
    <property type="match status" value="1"/>
</dbReference>
<gene>
    <name evidence="2" type="ORF">H9865_11685</name>
</gene>
<dbReference type="InterPro" id="IPR008407">
    <property type="entry name" value="Brnchd-chn_aa_trnsp_AzlD"/>
</dbReference>
<evidence type="ECO:0000256" key="1">
    <source>
        <dbReference type="SAM" id="Phobius"/>
    </source>
</evidence>
<accession>A0A9D1V6A9</accession>
<sequence length="104" mass="11220">MSLFWYLLVMAGVTYLIRMLPLTLLQKKIRNRRLQSFLYYVPYACLSAMTFPAILSATESPVSAAAALVVAVGVALAGKGLVTVAACACATVFLVERLLPLLPL</sequence>
<dbReference type="AlphaFoldDB" id="A0A9D1V6A9"/>
<dbReference type="Proteomes" id="UP000824193">
    <property type="component" value="Unassembled WGS sequence"/>
</dbReference>
<evidence type="ECO:0000313" key="2">
    <source>
        <dbReference type="EMBL" id="HIX06738.1"/>
    </source>
</evidence>
<name>A0A9D1V6A9_9FIRM</name>
<keyword evidence="1" id="KW-0472">Membrane</keyword>
<comment type="caution">
    <text evidence="2">The sequence shown here is derived from an EMBL/GenBank/DDBJ whole genome shotgun (WGS) entry which is preliminary data.</text>
</comment>
<dbReference type="EMBL" id="DXFW01000039">
    <property type="protein sequence ID" value="HIX06738.1"/>
    <property type="molecule type" value="Genomic_DNA"/>
</dbReference>
<proteinExistence type="predicted"/>
<keyword evidence="1" id="KW-1133">Transmembrane helix</keyword>
<reference evidence="2" key="1">
    <citation type="journal article" date="2021" name="PeerJ">
        <title>Extensive microbial diversity within the chicken gut microbiome revealed by metagenomics and culture.</title>
        <authorList>
            <person name="Gilroy R."/>
            <person name="Ravi A."/>
            <person name="Getino M."/>
            <person name="Pursley I."/>
            <person name="Horton D.L."/>
            <person name="Alikhan N.F."/>
            <person name="Baker D."/>
            <person name="Gharbi K."/>
            <person name="Hall N."/>
            <person name="Watson M."/>
            <person name="Adriaenssens E.M."/>
            <person name="Foster-Nyarko E."/>
            <person name="Jarju S."/>
            <person name="Secka A."/>
            <person name="Antonio M."/>
            <person name="Oren A."/>
            <person name="Chaudhuri R.R."/>
            <person name="La Ragione R."/>
            <person name="Hildebrand F."/>
            <person name="Pallen M.J."/>
        </authorList>
    </citation>
    <scope>NUCLEOTIDE SEQUENCE</scope>
    <source>
        <strain evidence="2">2239</strain>
    </source>
</reference>
<feature type="transmembrane region" description="Helical" evidence="1">
    <location>
        <begin position="6"/>
        <end position="25"/>
    </location>
</feature>
<feature type="transmembrane region" description="Helical" evidence="1">
    <location>
        <begin position="64"/>
        <end position="95"/>
    </location>
</feature>
<keyword evidence="1" id="KW-0812">Transmembrane</keyword>
<feature type="transmembrane region" description="Helical" evidence="1">
    <location>
        <begin position="37"/>
        <end position="58"/>
    </location>
</feature>
<evidence type="ECO:0000313" key="3">
    <source>
        <dbReference type="Proteomes" id="UP000824193"/>
    </source>
</evidence>
<protein>
    <submittedName>
        <fullName evidence="2">AzlD domain-containing protein</fullName>
    </submittedName>
</protein>
<reference evidence="2" key="2">
    <citation type="submission" date="2021-04" db="EMBL/GenBank/DDBJ databases">
        <authorList>
            <person name="Gilroy R."/>
        </authorList>
    </citation>
    <scope>NUCLEOTIDE SEQUENCE</scope>
    <source>
        <strain evidence="2">2239</strain>
    </source>
</reference>
<organism evidence="2 3">
    <name type="scientific">Candidatus Allofournierella pullicola</name>
    <dbReference type="NCBI Taxonomy" id="2838596"/>
    <lineage>
        <taxon>Bacteria</taxon>
        <taxon>Bacillati</taxon>
        <taxon>Bacillota</taxon>
        <taxon>Clostridia</taxon>
        <taxon>Eubacteriales</taxon>
        <taxon>Oscillospiraceae</taxon>
        <taxon>Allofournierella</taxon>
    </lineage>
</organism>